<feature type="domain" description="FAD/NAD(P)-binding" evidence="5">
    <location>
        <begin position="21"/>
        <end position="307"/>
    </location>
</feature>
<proteinExistence type="predicted"/>
<keyword evidence="3" id="KW-0274">FAD</keyword>
<dbReference type="PRINTS" id="PR00368">
    <property type="entry name" value="FADPNR"/>
</dbReference>
<dbReference type="GO" id="GO:0019646">
    <property type="term" value="P:aerobic electron transport chain"/>
    <property type="evidence" value="ECO:0007669"/>
    <property type="project" value="TreeGrafter"/>
</dbReference>
<dbReference type="PANTHER" id="PTHR42913">
    <property type="entry name" value="APOPTOSIS-INDUCING FACTOR 1"/>
    <property type="match status" value="1"/>
</dbReference>
<evidence type="ECO:0000259" key="5">
    <source>
        <dbReference type="Pfam" id="PF07992"/>
    </source>
</evidence>
<keyword evidence="2" id="KW-0285">Flavoprotein</keyword>
<reference evidence="6 7" key="1">
    <citation type="submission" date="2015-11" db="EMBL/GenBank/DDBJ databases">
        <authorList>
            <person name="Zhang Y."/>
            <person name="Guo Z."/>
        </authorList>
    </citation>
    <scope>NUCLEOTIDE SEQUENCE [LARGE SCALE GENOMIC DNA]</scope>
    <source>
        <strain evidence="6 7">KCTC 32221</strain>
    </source>
</reference>
<dbReference type="RefSeq" id="WP_237113374.1">
    <property type="nucleotide sequence ID" value="NZ_CP013189.1"/>
</dbReference>
<evidence type="ECO:0000313" key="7">
    <source>
        <dbReference type="Proteomes" id="UP000065641"/>
    </source>
</evidence>
<dbReference type="AlphaFoldDB" id="A0A0S2KB41"/>
<dbReference type="Proteomes" id="UP000065641">
    <property type="component" value="Chromosome"/>
</dbReference>
<protein>
    <submittedName>
        <fullName evidence="6">Pyridine nucleotide-disulfide oxidoreductase family protein</fullName>
    </submittedName>
</protein>
<evidence type="ECO:0000256" key="2">
    <source>
        <dbReference type="ARBA" id="ARBA00022630"/>
    </source>
</evidence>
<dbReference type="InterPro" id="IPR036188">
    <property type="entry name" value="FAD/NAD-bd_sf"/>
</dbReference>
<accession>A0A0S2KB41</accession>
<dbReference type="PATRIC" id="fig|1249552.3.peg.847"/>
<dbReference type="PANTHER" id="PTHR42913:SF9">
    <property type="entry name" value="SLR1591 PROTEIN"/>
    <property type="match status" value="1"/>
</dbReference>
<dbReference type="Gene3D" id="3.50.50.100">
    <property type="match status" value="1"/>
</dbReference>
<gene>
    <name evidence="6" type="ORF">PS2015_842</name>
</gene>
<sequence length="378" mass="40730">MTIPEQQINSSSLSAPLVLAGAGHAHLVAIRVWAEAGLRVPEGSVLVSPTSKAWYSGMMPGMIAGRFTPEACAIDLQPLCKKVGLRLISVGIASCHASEKRLELTDGASLSYKVLSINTGSQPPTLTSDGSIQQVPAKPFPAFKEQWQYWMHEAPSRLTVVGGGAAAFELTLALQKSLPHTKTSLVFNGRLLDGHSRHLQALAGRLLRNRGVSVYEQTRVTRIEQGRLWAEGQALPDTGALVLATGARALPWYADSGLQQDDDGFLAVGNTLQSKNHPDVFVSGDAATLMSTAKPHPRSGVYAVRHGPVIAHNVLASFSADSLQTFQPQRQALALLATADGGALMSYGRFSAGTAWLRPLLGRWKDYLDLEFMRRHRL</sequence>
<evidence type="ECO:0000313" key="6">
    <source>
        <dbReference type="EMBL" id="ALO45514.1"/>
    </source>
</evidence>
<name>A0A0S2KB41_9GAMM</name>
<dbReference type="STRING" id="1249552.PS2015_842"/>
<dbReference type="KEGG" id="pspi:PS2015_842"/>
<dbReference type="InterPro" id="IPR023753">
    <property type="entry name" value="FAD/NAD-binding_dom"/>
</dbReference>
<organism evidence="6 7">
    <name type="scientific">Pseudohongiella spirulinae</name>
    <dbReference type="NCBI Taxonomy" id="1249552"/>
    <lineage>
        <taxon>Bacteria</taxon>
        <taxon>Pseudomonadati</taxon>
        <taxon>Pseudomonadota</taxon>
        <taxon>Gammaproteobacteria</taxon>
        <taxon>Pseudomonadales</taxon>
        <taxon>Pseudohongiellaceae</taxon>
        <taxon>Pseudohongiella</taxon>
    </lineage>
</organism>
<dbReference type="InterPro" id="IPR051169">
    <property type="entry name" value="NADH-Q_oxidoreductase"/>
</dbReference>
<dbReference type="Pfam" id="PF07992">
    <property type="entry name" value="Pyr_redox_2"/>
    <property type="match status" value="1"/>
</dbReference>
<keyword evidence="4" id="KW-0560">Oxidoreductase</keyword>
<comment type="cofactor">
    <cofactor evidence="1">
        <name>FAD</name>
        <dbReference type="ChEBI" id="CHEBI:57692"/>
    </cofactor>
</comment>
<dbReference type="EMBL" id="CP013189">
    <property type="protein sequence ID" value="ALO45514.1"/>
    <property type="molecule type" value="Genomic_DNA"/>
</dbReference>
<evidence type="ECO:0000256" key="1">
    <source>
        <dbReference type="ARBA" id="ARBA00001974"/>
    </source>
</evidence>
<dbReference type="SUPFAM" id="SSF51905">
    <property type="entry name" value="FAD/NAD(P)-binding domain"/>
    <property type="match status" value="1"/>
</dbReference>
<dbReference type="GO" id="GO:0003955">
    <property type="term" value="F:NAD(P)H dehydrogenase (quinone) activity"/>
    <property type="evidence" value="ECO:0007669"/>
    <property type="project" value="TreeGrafter"/>
</dbReference>
<keyword evidence="7" id="KW-1185">Reference proteome</keyword>
<evidence type="ECO:0000256" key="3">
    <source>
        <dbReference type="ARBA" id="ARBA00022827"/>
    </source>
</evidence>
<evidence type="ECO:0000256" key="4">
    <source>
        <dbReference type="ARBA" id="ARBA00023002"/>
    </source>
</evidence>